<dbReference type="InterPro" id="IPR013320">
    <property type="entry name" value="ConA-like_dom_sf"/>
</dbReference>
<feature type="domain" description="EGF-like" evidence="9">
    <location>
        <begin position="432"/>
        <end position="472"/>
    </location>
</feature>
<feature type="signal peptide" evidence="8">
    <location>
        <begin position="1"/>
        <end position="17"/>
    </location>
</feature>
<dbReference type="InterPro" id="IPR001881">
    <property type="entry name" value="EGF-like_Ca-bd_dom"/>
</dbReference>
<dbReference type="SMART" id="SM00215">
    <property type="entry name" value="VWC_out"/>
    <property type="match status" value="2"/>
</dbReference>
<dbReference type="SMART" id="SM00179">
    <property type="entry name" value="EGF_CA"/>
    <property type="match status" value="4"/>
</dbReference>
<dbReference type="PROSITE" id="PS00022">
    <property type="entry name" value="EGF_1"/>
    <property type="match status" value="1"/>
</dbReference>
<feature type="domain" description="VWFC" evidence="10">
    <location>
        <begin position="225"/>
        <end position="281"/>
    </location>
</feature>
<sequence length="580" mass="63465">MLISAAIIALLATVASAVEPGIDLLAALQLHNSSRQGVSVAPGPQRLRPAFYLQGDYRDLRLPQSVYQQAVSLLRHNTEFTVAASLRQEEANSGTIVSFSHGFNRYLELQSSGRKDEIRLHYTSQPDSMVHVETFPFRLADNAWHKVAVSVSGAQGALQDVRLITGPHGYLNQCPHLDTSCPTCGQFSLLQNTVDQLTRHLQELKQKLVAVEGRVARVEDCDCQKSCSLNGSIHPDGATWQHGCQICSCVHGEIQCRPVQCPHINCKNPVHNPGECCPSCLKQCYLRGTLYDHGDSVSLKQCVECECRDGSMHCTRIDPETMCPPLTCAPHLQFSVPEECCKFCPGVDYCGKGHDCHANATCLNLQTTYACHCNTGYAGDGHLCQDVDAILTEGGLDGHHCHSNTRCVNTVGGYECQCLPGHRRLDRFNCVEVDECQAGLHQCHAQATCINTQGSYHCQCQIGYHGDGYNCTPICQQPCLNGGECVAPDTCRCRQGYRGANCELDLDECATQQHSCRTADSDCVNMPGWYYCRCKPGYRTAINQDNVFATTCQDVDECANGSHTCHPSAQCVNTEGGIPV</sequence>
<dbReference type="Pfam" id="PF07645">
    <property type="entry name" value="EGF_CA"/>
    <property type="match status" value="3"/>
</dbReference>
<dbReference type="InterPro" id="IPR024731">
    <property type="entry name" value="NELL2-like_EGF"/>
</dbReference>
<keyword evidence="3" id="KW-0677">Repeat</keyword>
<dbReference type="Proteomes" id="UP000291343">
    <property type="component" value="Unassembled WGS sequence"/>
</dbReference>
<dbReference type="PROSITE" id="PS01186">
    <property type="entry name" value="EGF_2"/>
    <property type="match status" value="3"/>
</dbReference>
<accession>A0A482XMG4</accession>
<dbReference type="Gene3D" id="6.20.200.20">
    <property type="match status" value="1"/>
</dbReference>
<evidence type="ECO:0000256" key="4">
    <source>
        <dbReference type="ARBA" id="ARBA00023157"/>
    </source>
</evidence>
<feature type="domain" description="EGF-like" evidence="9">
    <location>
        <begin position="505"/>
        <end position="544"/>
    </location>
</feature>
<dbReference type="SMART" id="SM00214">
    <property type="entry name" value="VWC"/>
    <property type="match status" value="2"/>
</dbReference>
<dbReference type="EMBL" id="QKKF02005396">
    <property type="protein sequence ID" value="RZF46907.1"/>
    <property type="molecule type" value="Genomic_DNA"/>
</dbReference>
<evidence type="ECO:0000259" key="10">
    <source>
        <dbReference type="PROSITE" id="PS50184"/>
    </source>
</evidence>
<dbReference type="OrthoDB" id="6516201at2759"/>
<evidence type="ECO:0000256" key="1">
    <source>
        <dbReference type="ARBA" id="ARBA00022536"/>
    </source>
</evidence>
<dbReference type="PROSITE" id="PS01187">
    <property type="entry name" value="EGF_CA"/>
    <property type="match status" value="2"/>
</dbReference>
<dbReference type="Pfam" id="PF12661">
    <property type="entry name" value="hEGF"/>
    <property type="match status" value="1"/>
</dbReference>
<keyword evidence="7" id="KW-0175">Coiled coil</keyword>
<dbReference type="GO" id="GO:0005509">
    <property type="term" value="F:calcium ion binding"/>
    <property type="evidence" value="ECO:0007669"/>
    <property type="project" value="InterPro"/>
</dbReference>
<keyword evidence="1 6" id="KW-0245">EGF-like domain</keyword>
<evidence type="ECO:0000256" key="5">
    <source>
        <dbReference type="ARBA" id="ARBA00023180"/>
    </source>
</evidence>
<dbReference type="PROSITE" id="PS50026">
    <property type="entry name" value="EGF_3"/>
    <property type="match status" value="4"/>
</dbReference>
<feature type="chain" id="PRO_5019870894" evidence="8">
    <location>
        <begin position="18"/>
        <end position="580"/>
    </location>
</feature>
<comment type="caution">
    <text evidence="6">Lacks conserved residue(s) required for the propagation of feature annotation.</text>
</comment>
<name>A0A482XMG4_LAOST</name>
<dbReference type="SMART" id="SM00181">
    <property type="entry name" value="EGF"/>
    <property type="match status" value="5"/>
</dbReference>
<evidence type="ECO:0000256" key="2">
    <source>
        <dbReference type="ARBA" id="ARBA00022729"/>
    </source>
</evidence>
<evidence type="ECO:0000256" key="7">
    <source>
        <dbReference type="SAM" id="Coils"/>
    </source>
</evidence>
<feature type="coiled-coil region" evidence="7">
    <location>
        <begin position="187"/>
        <end position="221"/>
    </location>
</feature>
<evidence type="ECO:0000313" key="12">
    <source>
        <dbReference type="Proteomes" id="UP000291343"/>
    </source>
</evidence>
<comment type="caution">
    <text evidence="11">The sequence shown here is derived from an EMBL/GenBank/DDBJ whole genome shotgun (WGS) entry which is preliminary data.</text>
</comment>
<dbReference type="FunFam" id="2.10.25.10:FF:000038">
    <property type="entry name" value="Fibrillin 2"/>
    <property type="match status" value="2"/>
</dbReference>
<feature type="disulfide bond" evidence="6">
    <location>
        <begin position="475"/>
        <end position="485"/>
    </location>
</feature>
<dbReference type="InterPro" id="IPR000742">
    <property type="entry name" value="EGF"/>
</dbReference>
<dbReference type="AlphaFoldDB" id="A0A482XMG4"/>
<dbReference type="InterPro" id="IPR001007">
    <property type="entry name" value="VWF_dom"/>
</dbReference>
<dbReference type="InterPro" id="IPR013032">
    <property type="entry name" value="EGF-like_CS"/>
</dbReference>
<keyword evidence="2 8" id="KW-0732">Signal</keyword>
<dbReference type="STRING" id="195883.A0A482XMG4"/>
<dbReference type="InParanoid" id="A0A482XMG4"/>
<dbReference type="InterPro" id="IPR049883">
    <property type="entry name" value="NOTCH1_EGF-like"/>
</dbReference>
<evidence type="ECO:0000259" key="9">
    <source>
        <dbReference type="PROSITE" id="PS50026"/>
    </source>
</evidence>
<dbReference type="Pfam" id="PF12947">
    <property type="entry name" value="EGF_3"/>
    <property type="match status" value="2"/>
</dbReference>
<feature type="domain" description="VWFC" evidence="10">
    <location>
        <begin position="282"/>
        <end position="345"/>
    </location>
</feature>
<dbReference type="SMART" id="SM00210">
    <property type="entry name" value="TSPN"/>
    <property type="match status" value="1"/>
</dbReference>
<dbReference type="SUPFAM" id="SSF49899">
    <property type="entry name" value="Concanavalin A-like lectins/glucanases"/>
    <property type="match status" value="1"/>
</dbReference>
<feature type="disulfide bond" evidence="6">
    <location>
        <begin position="493"/>
        <end position="502"/>
    </location>
</feature>
<dbReference type="InterPro" id="IPR000152">
    <property type="entry name" value="EGF-type_Asp/Asn_hydroxyl_site"/>
</dbReference>
<dbReference type="InterPro" id="IPR048287">
    <property type="entry name" value="TSPN-like_N"/>
</dbReference>
<keyword evidence="12" id="KW-1185">Reference proteome</keyword>
<dbReference type="InterPro" id="IPR051586">
    <property type="entry name" value="PKC-binding_NELL"/>
</dbReference>
<feature type="domain" description="EGF-like" evidence="9">
    <location>
        <begin position="473"/>
        <end position="503"/>
    </location>
</feature>
<evidence type="ECO:0000256" key="3">
    <source>
        <dbReference type="ARBA" id="ARBA00022737"/>
    </source>
</evidence>
<evidence type="ECO:0000313" key="11">
    <source>
        <dbReference type="EMBL" id="RZF46907.1"/>
    </source>
</evidence>
<dbReference type="PANTHER" id="PTHR24042:SF5">
    <property type="entry name" value="EGF-LIKE CALCIUM-BINDING DOMAIN-CONTAINING PROTEIN"/>
    <property type="match status" value="1"/>
</dbReference>
<dbReference type="InterPro" id="IPR009030">
    <property type="entry name" value="Growth_fac_rcpt_cys_sf"/>
</dbReference>
<dbReference type="Gene3D" id="2.10.25.10">
    <property type="entry name" value="Laminin"/>
    <property type="match status" value="6"/>
</dbReference>
<organism evidence="11 12">
    <name type="scientific">Laodelphax striatellus</name>
    <name type="common">Small brown planthopper</name>
    <name type="synonym">Delphax striatella</name>
    <dbReference type="NCBI Taxonomy" id="195883"/>
    <lineage>
        <taxon>Eukaryota</taxon>
        <taxon>Metazoa</taxon>
        <taxon>Ecdysozoa</taxon>
        <taxon>Arthropoda</taxon>
        <taxon>Hexapoda</taxon>
        <taxon>Insecta</taxon>
        <taxon>Pterygota</taxon>
        <taxon>Neoptera</taxon>
        <taxon>Paraneoptera</taxon>
        <taxon>Hemiptera</taxon>
        <taxon>Auchenorrhyncha</taxon>
        <taxon>Fulgoroidea</taxon>
        <taxon>Delphacidae</taxon>
        <taxon>Criomorphinae</taxon>
        <taxon>Laodelphax</taxon>
    </lineage>
</organism>
<dbReference type="Gene3D" id="2.60.120.200">
    <property type="match status" value="1"/>
</dbReference>
<dbReference type="CDD" id="cd00054">
    <property type="entry name" value="EGF_CA"/>
    <property type="match status" value="3"/>
</dbReference>
<dbReference type="PROSITE" id="PS50184">
    <property type="entry name" value="VWFC_2"/>
    <property type="match status" value="2"/>
</dbReference>
<proteinExistence type="predicted"/>
<dbReference type="SUPFAM" id="SSF57184">
    <property type="entry name" value="Growth factor receptor domain"/>
    <property type="match status" value="2"/>
</dbReference>
<dbReference type="SMR" id="A0A482XMG4"/>
<gene>
    <name evidence="11" type="ORF">LSTR_LSTR008035</name>
</gene>
<keyword evidence="4 6" id="KW-1015">Disulfide bond</keyword>
<dbReference type="Gene3D" id="2.10.70.10">
    <property type="entry name" value="Complement Module, domain 1"/>
    <property type="match status" value="1"/>
</dbReference>
<evidence type="ECO:0000256" key="6">
    <source>
        <dbReference type="PROSITE-ProRule" id="PRU00076"/>
    </source>
</evidence>
<reference evidence="11 12" key="1">
    <citation type="journal article" date="2017" name="Gigascience">
        <title>Genome sequence of the small brown planthopper, Laodelphax striatellus.</title>
        <authorList>
            <person name="Zhu J."/>
            <person name="Jiang F."/>
            <person name="Wang X."/>
            <person name="Yang P."/>
            <person name="Bao Y."/>
            <person name="Zhao W."/>
            <person name="Wang W."/>
            <person name="Lu H."/>
            <person name="Wang Q."/>
            <person name="Cui N."/>
            <person name="Li J."/>
            <person name="Chen X."/>
            <person name="Luo L."/>
            <person name="Yu J."/>
            <person name="Kang L."/>
            <person name="Cui F."/>
        </authorList>
    </citation>
    <scope>NUCLEOTIDE SEQUENCE [LARGE SCALE GENOMIC DNA]</scope>
    <source>
        <strain evidence="11">Lst14</strain>
    </source>
</reference>
<protein>
    <submittedName>
        <fullName evidence="11">Uncharacterized protein</fullName>
    </submittedName>
</protein>
<dbReference type="Pfam" id="PF00093">
    <property type="entry name" value="VWC"/>
    <property type="match status" value="2"/>
</dbReference>
<keyword evidence="5" id="KW-0325">Glycoprotein</keyword>
<dbReference type="PROSITE" id="PS01208">
    <property type="entry name" value="VWFC_1"/>
    <property type="match status" value="1"/>
</dbReference>
<evidence type="ECO:0000256" key="8">
    <source>
        <dbReference type="SAM" id="SignalP"/>
    </source>
</evidence>
<dbReference type="PANTHER" id="PTHR24042">
    <property type="entry name" value="NEL HOMOLOG"/>
    <property type="match status" value="1"/>
</dbReference>
<dbReference type="InterPro" id="IPR018097">
    <property type="entry name" value="EGF_Ca-bd_CS"/>
</dbReference>
<feature type="domain" description="EGF-like" evidence="9">
    <location>
        <begin position="346"/>
        <end position="385"/>
    </location>
</feature>
<dbReference type="SUPFAM" id="SSF57603">
    <property type="entry name" value="FnI-like domain"/>
    <property type="match status" value="2"/>
</dbReference>
<dbReference type="GO" id="GO:0008201">
    <property type="term" value="F:heparin binding"/>
    <property type="evidence" value="ECO:0007669"/>
    <property type="project" value="TreeGrafter"/>
</dbReference>
<dbReference type="GO" id="GO:0005615">
    <property type="term" value="C:extracellular space"/>
    <property type="evidence" value="ECO:0007669"/>
    <property type="project" value="TreeGrafter"/>
</dbReference>
<dbReference type="PROSITE" id="PS00010">
    <property type="entry name" value="ASX_HYDROXYL"/>
    <property type="match status" value="3"/>
</dbReference>